<dbReference type="GO" id="GO:0009289">
    <property type="term" value="C:pilus"/>
    <property type="evidence" value="ECO:0007669"/>
    <property type="project" value="InterPro"/>
</dbReference>
<dbReference type="STRING" id="411945.GA0061102_100790"/>
<evidence type="ECO:0000313" key="5">
    <source>
        <dbReference type="Proteomes" id="UP000199435"/>
    </source>
</evidence>
<gene>
    <name evidence="4" type="ORF">GA0061102_100790</name>
</gene>
<name>A0A1C3V054_9HYPH</name>
<proteinExistence type="inferred from homology"/>
<evidence type="ECO:0000256" key="1">
    <source>
        <dbReference type="ARBA" id="ARBA00009766"/>
    </source>
</evidence>
<comment type="similarity">
    <text evidence="1">Belongs to the CsgA/CsgB family.</text>
</comment>
<dbReference type="GO" id="GO:0007155">
    <property type="term" value="P:cell adhesion"/>
    <property type="evidence" value="ECO:0007669"/>
    <property type="project" value="InterPro"/>
</dbReference>
<evidence type="ECO:0000256" key="2">
    <source>
        <dbReference type="ARBA" id="ARBA00022729"/>
    </source>
</evidence>
<evidence type="ECO:0000313" key="4">
    <source>
        <dbReference type="EMBL" id="SCB21038.1"/>
    </source>
</evidence>
<dbReference type="Proteomes" id="UP000199435">
    <property type="component" value="Unassembled WGS sequence"/>
</dbReference>
<feature type="chain" id="PRO_5008683711" evidence="3">
    <location>
        <begin position="30"/>
        <end position="138"/>
    </location>
</feature>
<feature type="signal peptide" evidence="3">
    <location>
        <begin position="1"/>
        <end position="29"/>
    </location>
</feature>
<sequence>MNRKFATTLGTATIAAFLGISALAGPANAGGSIGFYLSPQSAEDADMMDLGLRAYSFYKHVRSGADIRQRGQDNYAGVAQNGRDNVGIVNQRGNGHSATLRQNGNDNSYGVFQFGRNTDTQIVQDGDGQTGAALLFGW</sequence>
<dbReference type="OrthoDB" id="7907227at2"/>
<dbReference type="RefSeq" id="WP_092846181.1">
    <property type="nucleotide sequence ID" value="NZ_FMAH01000007.1"/>
</dbReference>
<keyword evidence="2 3" id="KW-0732">Signal</keyword>
<keyword evidence="5" id="KW-1185">Reference proteome</keyword>
<evidence type="ECO:0000256" key="3">
    <source>
        <dbReference type="SAM" id="SignalP"/>
    </source>
</evidence>
<accession>A0A1C3V054</accession>
<reference evidence="5" key="1">
    <citation type="submission" date="2016-08" db="EMBL/GenBank/DDBJ databases">
        <authorList>
            <person name="Varghese N."/>
            <person name="Submissions Spin"/>
        </authorList>
    </citation>
    <scope>NUCLEOTIDE SEQUENCE [LARGE SCALE GENOMIC DNA]</scope>
    <source>
        <strain evidence="5">HAMBI 2971</strain>
    </source>
</reference>
<organism evidence="4 5">
    <name type="scientific">Rhizobium miluonense</name>
    <dbReference type="NCBI Taxonomy" id="411945"/>
    <lineage>
        <taxon>Bacteria</taxon>
        <taxon>Pseudomonadati</taxon>
        <taxon>Pseudomonadota</taxon>
        <taxon>Alphaproteobacteria</taxon>
        <taxon>Hyphomicrobiales</taxon>
        <taxon>Rhizobiaceae</taxon>
        <taxon>Rhizobium/Agrobacterium group</taxon>
        <taxon>Rhizobium</taxon>
    </lineage>
</organism>
<dbReference type="AlphaFoldDB" id="A0A1C3V054"/>
<protein>
    <submittedName>
        <fullName evidence="4">Major curlin subunit</fullName>
    </submittedName>
</protein>
<dbReference type="EMBL" id="FMAH01000007">
    <property type="protein sequence ID" value="SCB21038.1"/>
    <property type="molecule type" value="Genomic_DNA"/>
</dbReference>
<dbReference type="Pfam" id="PF07012">
    <property type="entry name" value="Curlin_rpt"/>
    <property type="match status" value="1"/>
</dbReference>
<dbReference type="InterPro" id="IPR009742">
    <property type="entry name" value="Curlin_rpt"/>
</dbReference>